<comment type="subcellular location">
    <subcellularLocation>
        <location evidence="1">Membrane</location>
        <topology evidence="1">Multi-pass membrane protein</topology>
    </subcellularLocation>
</comment>
<dbReference type="Proteomes" id="UP000536835">
    <property type="component" value="Unassembled WGS sequence"/>
</dbReference>
<protein>
    <submittedName>
        <fullName evidence="8">Cation transporter</fullName>
    </submittedName>
</protein>
<feature type="transmembrane region" description="Helical" evidence="6">
    <location>
        <begin position="232"/>
        <end position="250"/>
    </location>
</feature>
<evidence type="ECO:0000256" key="2">
    <source>
        <dbReference type="ARBA" id="ARBA00022692"/>
    </source>
</evidence>
<evidence type="ECO:0000256" key="6">
    <source>
        <dbReference type="SAM" id="Phobius"/>
    </source>
</evidence>
<keyword evidence="3" id="KW-0813">Transport</keyword>
<evidence type="ECO:0000313" key="9">
    <source>
        <dbReference type="Proteomes" id="UP000536835"/>
    </source>
</evidence>
<dbReference type="AlphaFoldDB" id="A0A7Y3RNX4"/>
<keyword evidence="3" id="KW-0864">Zinc transport</keyword>
<feature type="domain" description="Cation efflux protein transmembrane" evidence="7">
    <location>
        <begin position="140"/>
        <end position="248"/>
    </location>
</feature>
<dbReference type="SUPFAM" id="SSF55008">
    <property type="entry name" value="HMA, heavy metal-associated domain"/>
    <property type="match status" value="1"/>
</dbReference>
<keyword evidence="4 6" id="KW-1133">Transmembrane helix</keyword>
<evidence type="ECO:0000256" key="1">
    <source>
        <dbReference type="ARBA" id="ARBA00004141"/>
    </source>
</evidence>
<reference evidence="8 9" key="1">
    <citation type="submission" date="2020-05" db="EMBL/GenBank/DDBJ databases">
        <title>Parvularcula mediterraneae sp. nov., isolated from polypropylene straw from shallow seawater of the seashore of Laganas in Zakynthos island, Greece.</title>
        <authorList>
            <person name="Szabo I."/>
            <person name="Al-Omari J."/>
            <person name="Rado J."/>
            <person name="Szerdahelyi G.S."/>
        </authorList>
    </citation>
    <scope>NUCLEOTIDE SEQUENCE [LARGE SCALE GENOMIC DNA]</scope>
    <source>
        <strain evidence="8 9">ZS-1/3</strain>
    </source>
</reference>
<dbReference type="EMBL" id="JABFCX010000003">
    <property type="protein sequence ID" value="NNU17070.1"/>
    <property type="molecule type" value="Genomic_DNA"/>
</dbReference>
<dbReference type="InterPro" id="IPR058533">
    <property type="entry name" value="Cation_efflux_TM"/>
</dbReference>
<dbReference type="InterPro" id="IPR027469">
    <property type="entry name" value="Cation_efflux_TMD_sf"/>
</dbReference>
<evidence type="ECO:0000259" key="7">
    <source>
        <dbReference type="Pfam" id="PF01545"/>
    </source>
</evidence>
<keyword evidence="9" id="KW-1185">Reference proteome</keyword>
<feature type="transmembrane region" description="Helical" evidence="6">
    <location>
        <begin position="111"/>
        <end position="130"/>
    </location>
</feature>
<dbReference type="GO" id="GO:0005886">
    <property type="term" value="C:plasma membrane"/>
    <property type="evidence" value="ECO:0007669"/>
    <property type="project" value="TreeGrafter"/>
</dbReference>
<organism evidence="8 9">
    <name type="scientific">Parvularcula mediterranea</name>
    <dbReference type="NCBI Taxonomy" id="2732508"/>
    <lineage>
        <taxon>Bacteria</taxon>
        <taxon>Pseudomonadati</taxon>
        <taxon>Pseudomonadota</taxon>
        <taxon>Alphaproteobacteria</taxon>
        <taxon>Parvularculales</taxon>
        <taxon>Parvularculaceae</taxon>
        <taxon>Parvularcula</taxon>
    </lineage>
</organism>
<sequence length="254" mass="27432">MDCPSEEQSIRMRIGDLQEVEALRFDLAERVVEVWHRGEPDSVREALGALGMGRVEQRSTTTDAPLPSENDDHQKRPLLIALLINALFFMGELTAGLIASSMGLIADSLDMLADAFVYALSLFAVGGTALRKKRLARWSGYLQLSLALFGLIEVVRRFVMGDTLPTVAVMVGVAALALVGNIVTLLVLRRAGRGEAHIEASWIFTSNDIKVNALVIVSALLVWATNSGIPDLLAGALIFIVVANGARKILALSR</sequence>
<keyword evidence="3" id="KW-0406">Ion transport</keyword>
<feature type="transmembrane region" description="Helical" evidence="6">
    <location>
        <begin position="166"/>
        <end position="188"/>
    </location>
</feature>
<keyword evidence="3" id="KW-0862">Zinc</keyword>
<gene>
    <name evidence="8" type="ORF">HK107_12130</name>
</gene>
<evidence type="ECO:0000313" key="8">
    <source>
        <dbReference type="EMBL" id="NNU17070.1"/>
    </source>
</evidence>
<feature type="transmembrane region" description="Helical" evidence="6">
    <location>
        <begin position="209"/>
        <end position="226"/>
    </location>
</feature>
<dbReference type="Gene3D" id="1.20.1510.10">
    <property type="entry name" value="Cation efflux protein transmembrane domain"/>
    <property type="match status" value="1"/>
</dbReference>
<evidence type="ECO:0000256" key="5">
    <source>
        <dbReference type="ARBA" id="ARBA00023136"/>
    </source>
</evidence>
<keyword evidence="5 6" id="KW-0472">Membrane</keyword>
<keyword evidence="2 6" id="KW-0812">Transmembrane</keyword>
<dbReference type="Pfam" id="PF01545">
    <property type="entry name" value="Cation_efflux"/>
    <property type="match status" value="2"/>
</dbReference>
<name>A0A7Y3RNX4_9PROT</name>
<proteinExistence type="predicted"/>
<evidence type="ECO:0000256" key="3">
    <source>
        <dbReference type="ARBA" id="ARBA00022906"/>
    </source>
</evidence>
<accession>A0A7Y3RNX4</accession>
<dbReference type="SUPFAM" id="SSF161111">
    <property type="entry name" value="Cation efflux protein transmembrane domain-like"/>
    <property type="match status" value="1"/>
</dbReference>
<feature type="domain" description="Cation efflux protein transmembrane" evidence="7">
    <location>
        <begin position="78"/>
        <end position="125"/>
    </location>
</feature>
<comment type="caution">
    <text evidence="8">The sequence shown here is derived from an EMBL/GenBank/DDBJ whole genome shotgun (WGS) entry which is preliminary data.</text>
</comment>
<evidence type="ECO:0000256" key="4">
    <source>
        <dbReference type="ARBA" id="ARBA00022989"/>
    </source>
</evidence>
<dbReference type="InterPro" id="IPR050681">
    <property type="entry name" value="CDF/SLC30A"/>
</dbReference>
<dbReference type="PANTHER" id="PTHR11562:SF17">
    <property type="entry name" value="RE54080P-RELATED"/>
    <property type="match status" value="1"/>
</dbReference>
<feature type="transmembrane region" description="Helical" evidence="6">
    <location>
        <begin position="142"/>
        <end position="160"/>
    </location>
</feature>
<dbReference type="GO" id="GO:0046872">
    <property type="term" value="F:metal ion binding"/>
    <property type="evidence" value="ECO:0007669"/>
    <property type="project" value="InterPro"/>
</dbReference>
<dbReference type="InterPro" id="IPR036163">
    <property type="entry name" value="HMA_dom_sf"/>
</dbReference>
<feature type="transmembrane region" description="Helical" evidence="6">
    <location>
        <begin position="78"/>
        <end position="99"/>
    </location>
</feature>
<dbReference type="GO" id="GO:0005385">
    <property type="term" value="F:zinc ion transmembrane transporter activity"/>
    <property type="evidence" value="ECO:0007669"/>
    <property type="project" value="TreeGrafter"/>
</dbReference>
<dbReference type="PANTHER" id="PTHR11562">
    <property type="entry name" value="CATION EFFLUX PROTEIN/ ZINC TRANSPORTER"/>
    <property type="match status" value="1"/>
</dbReference>